<dbReference type="Pfam" id="PF18671">
    <property type="entry name" value="4HPAD_g_N"/>
    <property type="match status" value="1"/>
</dbReference>
<keyword evidence="3" id="KW-1185">Reference proteome</keyword>
<proteinExistence type="predicted"/>
<dbReference type="Proteomes" id="UP001238179">
    <property type="component" value="Chromosome"/>
</dbReference>
<dbReference type="Gene3D" id="2.20.70.100">
    <property type="match status" value="2"/>
</dbReference>
<reference evidence="3" key="1">
    <citation type="journal article" date="2023" name="Int. J. Syst. Evol. Microbiol.">
        <title>Mesoterricola silvestris gen. nov., sp. nov., Mesoterricola sediminis sp. nov., Geothrix oryzae sp. nov., Geothrix edaphica sp. nov., Geothrix rubra sp. nov., and Geothrix limicola sp. nov., six novel members of Acidobacteriota isolated from soils.</title>
        <authorList>
            <person name="Itoh H."/>
            <person name="Sugisawa Y."/>
            <person name="Mise K."/>
            <person name="Xu Z."/>
            <person name="Kuniyasu M."/>
            <person name="Ushijima N."/>
            <person name="Kawano K."/>
            <person name="Kobayashi E."/>
            <person name="Shiratori Y."/>
            <person name="Masuda Y."/>
            <person name="Senoo K."/>
        </authorList>
    </citation>
    <scope>NUCLEOTIDE SEQUENCE [LARGE SCALE GENOMIC DNA]</scope>
    <source>
        <strain evidence="3">W79</strain>
    </source>
</reference>
<dbReference type="AlphaFoldDB" id="A0AA48GFP3"/>
<evidence type="ECO:0000259" key="1">
    <source>
        <dbReference type="Pfam" id="PF18671"/>
    </source>
</evidence>
<gene>
    <name evidence="2" type="ORF">METEAL_10050</name>
</gene>
<dbReference type="InterPro" id="IPR053727">
    <property type="entry name" value="HPA_decarboxylase_ss_sf"/>
</dbReference>
<dbReference type="KEGG" id="msil:METEAL_10050"/>
<evidence type="ECO:0000313" key="2">
    <source>
        <dbReference type="EMBL" id="BDU71831.1"/>
    </source>
</evidence>
<dbReference type="NCBIfam" id="NF033716">
    <property type="entry name" value="glycyl_HPDL_Sma"/>
    <property type="match status" value="1"/>
</dbReference>
<dbReference type="RefSeq" id="WP_316414732.1">
    <property type="nucleotide sequence ID" value="NZ_AP027080.1"/>
</dbReference>
<name>A0AA48GFP3_9BACT</name>
<feature type="domain" description="4-hydroxyphenylacetate decarboxylase small gamma subunit N-terminal" evidence="1">
    <location>
        <begin position="5"/>
        <end position="35"/>
    </location>
</feature>
<dbReference type="EMBL" id="AP027080">
    <property type="protein sequence ID" value="BDU71831.1"/>
    <property type="molecule type" value="Genomic_DNA"/>
</dbReference>
<dbReference type="InterPro" id="IPR041125">
    <property type="entry name" value="4HPAD_g_N"/>
</dbReference>
<sequence length="90" mass="9796">MTTKLNHRDCQNFAAIDVSKGICHLTKNIVLADTEQCEDCAPLRKCSGCKQFSATKGALEMGVCGASKADPKFFAYPDMVATTCEMYQGH</sequence>
<evidence type="ECO:0000313" key="3">
    <source>
        <dbReference type="Proteomes" id="UP001238179"/>
    </source>
</evidence>
<protein>
    <recommendedName>
        <fullName evidence="1">4-hydroxyphenylacetate decarboxylase small gamma subunit N-terminal domain-containing protein</fullName>
    </recommendedName>
</protein>
<organism evidence="2 3">
    <name type="scientific">Mesoterricola silvestris</name>
    <dbReference type="NCBI Taxonomy" id="2927979"/>
    <lineage>
        <taxon>Bacteria</taxon>
        <taxon>Pseudomonadati</taxon>
        <taxon>Acidobacteriota</taxon>
        <taxon>Holophagae</taxon>
        <taxon>Holophagales</taxon>
        <taxon>Holophagaceae</taxon>
        <taxon>Mesoterricola</taxon>
    </lineage>
</organism>
<accession>A0AA48GFP3</accession>